<sequence length="166" mass="19641">MKTINNKDSNILNPQYYEWLQEYIDTDIIEITVLTKIHSLNDKASFDCIVYISNIINYESEFKIVYFEHFKQPTISKSFQNCFNKTTSQDNQLIINPRLFIHDWLYQAEANPFLIKFQINQNLNNQIPTKLGQADEIANFIKSKISQQNLESLYDETIKFINQCII</sequence>
<proteinExistence type="predicted"/>
<name>A0A8S1Y3J3_9CILI</name>
<organism evidence="1 2">
    <name type="scientific">Paramecium pentaurelia</name>
    <dbReference type="NCBI Taxonomy" id="43138"/>
    <lineage>
        <taxon>Eukaryota</taxon>
        <taxon>Sar</taxon>
        <taxon>Alveolata</taxon>
        <taxon>Ciliophora</taxon>
        <taxon>Intramacronucleata</taxon>
        <taxon>Oligohymenophorea</taxon>
        <taxon>Peniculida</taxon>
        <taxon>Parameciidae</taxon>
        <taxon>Paramecium</taxon>
    </lineage>
</organism>
<dbReference type="AlphaFoldDB" id="A0A8S1Y3J3"/>
<reference evidence="1" key="1">
    <citation type="submission" date="2021-01" db="EMBL/GenBank/DDBJ databases">
        <authorList>
            <consortium name="Genoscope - CEA"/>
            <person name="William W."/>
        </authorList>
    </citation>
    <scope>NUCLEOTIDE SEQUENCE</scope>
</reference>
<dbReference type="EMBL" id="CAJJDO010000143">
    <property type="protein sequence ID" value="CAD8206324.1"/>
    <property type="molecule type" value="Genomic_DNA"/>
</dbReference>
<dbReference type="Proteomes" id="UP000689195">
    <property type="component" value="Unassembled WGS sequence"/>
</dbReference>
<dbReference type="OrthoDB" id="309645at2759"/>
<evidence type="ECO:0000313" key="1">
    <source>
        <dbReference type="EMBL" id="CAD8206324.1"/>
    </source>
</evidence>
<evidence type="ECO:0000313" key="2">
    <source>
        <dbReference type="Proteomes" id="UP000689195"/>
    </source>
</evidence>
<accession>A0A8S1Y3J3</accession>
<keyword evidence="2" id="KW-1185">Reference proteome</keyword>
<comment type="caution">
    <text evidence="1">The sequence shown here is derived from an EMBL/GenBank/DDBJ whole genome shotgun (WGS) entry which is preliminary data.</text>
</comment>
<gene>
    <name evidence="1" type="ORF">PPENT_87.1.T1430144</name>
</gene>
<protein>
    <submittedName>
        <fullName evidence="1">Uncharacterized protein</fullName>
    </submittedName>
</protein>